<comment type="caution">
    <text evidence="3">The sequence shown here is derived from an EMBL/GenBank/DDBJ whole genome shotgun (WGS) entry which is preliminary data.</text>
</comment>
<dbReference type="STRING" id="662479.C440_01510"/>
<dbReference type="PATRIC" id="fig|662479.7.peg.313"/>
<accession>M0ISK7</accession>
<reference evidence="3 4" key="1">
    <citation type="journal article" date="2014" name="PLoS Genet.">
        <title>Phylogenetically driven sequencing of extremely halophilic archaea reveals strategies for static and dynamic osmo-response.</title>
        <authorList>
            <person name="Becker E.A."/>
            <person name="Seitzer P.M."/>
            <person name="Tritt A."/>
            <person name="Larsen D."/>
            <person name="Krusor M."/>
            <person name="Yao A.I."/>
            <person name="Wu D."/>
            <person name="Madern D."/>
            <person name="Eisen J.A."/>
            <person name="Darling A.E."/>
            <person name="Facciotti M.T."/>
        </authorList>
    </citation>
    <scope>NUCLEOTIDE SEQUENCE [LARGE SCALE GENOMIC DNA]</scope>
    <source>
        <strain evidence="3 4">ATCC BAA-1512</strain>
    </source>
</reference>
<dbReference type="Proteomes" id="UP000011550">
    <property type="component" value="Unassembled WGS sequence"/>
</dbReference>
<keyword evidence="2" id="KW-0472">Membrane</keyword>
<evidence type="ECO:0000256" key="2">
    <source>
        <dbReference type="SAM" id="Phobius"/>
    </source>
</evidence>
<gene>
    <name evidence="3" type="ORF">C440_01510</name>
</gene>
<feature type="transmembrane region" description="Helical" evidence="2">
    <location>
        <begin position="21"/>
        <end position="38"/>
    </location>
</feature>
<evidence type="ECO:0000313" key="4">
    <source>
        <dbReference type="Proteomes" id="UP000011550"/>
    </source>
</evidence>
<dbReference type="PROSITE" id="PS51318">
    <property type="entry name" value="TAT"/>
    <property type="match status" value="1"/>
</dbReference>
<keyword evidence="2" id="KW-0812">Transmembrane</keyword>
<dbReference type="InterPro" id="IPR011050">
    <property type="entry name" value="Pectin_lyase_fold/virulence"/>
</dbReference>
<keyword evidence="2" id="KW-1133">Transmembrane helix</keyword>
<dbReference type="InterPro" id="IPR006311">
    <property type="entry name" value="TAT_signal"/>
</dbReference>
<organism evidence="3 4">
    <name type="scientific">Haloferax mucosum ATCC BAA-1512</name>
    <dbReference type="NCBI Taxonomy" id="662479"/>
    <lineage>
        <taxon>Archaea</taxon>
        <taxon>Methanobacteriati</taxon>
        <taxon>Methanobacteriota</taxon>
        <taxon>Stenosarchaea group</taxon>
        <taxon>Halobacteria</taxon>
        <taxon>Halobacteriales</taxon>
        <taxon>Haloferacaceae</taxon>
        <taxon>Haloferax</taxon>
    </lineage>
</organism>
<dbReference type="AlphaFoldDB" id="M0ISK7"/>
<dbReference type="EMBL" id="AOLN01000001">
    <property type="protein sequence ID" value="ELZ98992.1"/>
    <property type="molecule type" value="Genomic_DNA"/>
</dbReference>
<keyword evidence="4" id="KW-1185">Reference proteome</keyword>
<evidence type="ECO:0000256" key="1">
    <source>
        <dbReference type="SAM" id="MobiDB-lite"/>
    </source>
</evidence>
<proteinExistence type="predicted"/>
<evidence type="ECO:0000313" key="3">
    <source>
        <dbReference type="EMBL" id="ELZ98992.1"/>
    </source>
</evidence>
<dbReference type="SUPFAM" id="SSF51126">
    <property type="entry name" value="Pectin lyase-like"/>
    <property type="match status" value="1"/>
</dbReference>
<feature type="region of interest" description="Disordered" evidence="1">
    <location>
        <begin position="45"/>
        <end position="76"/>
    </location>
</feature>
<name>M0ISK7_9EURY</name>
<protein>
    <recommendedName>
        <fullName evidence="5">Right handed beta helix domain-containing protein</fullName>
    </recommendedName>
</protein>
<evidence type="ECO:0008006" key="5">
    <source>
        <dbReference type="Google" id="ProtNLM"/>
    </source>
</evidence>
<sequence length="680" mass="73996">MVNNHQQNDNSKRRFISRRTYLRAGLATVGIATVPATFGDSDGVARAAPSPVPDPAPADSRIGGGNQYERKVSGGNYTATTKNELLDRLDHASNGDTVYIPNDVSIDLDSTKNIGISSGVTLASGRGINGAPGGRLYTEDIAENDEPVFEVRGDGVRITGLRMQGPRADYFNPGDCQGQNGLDCRDSDAMSKNATLGFFILGSNVEIDNCQLYGWPRAPIMSGAVGGYAVDTHIHHNSLHNNQMEGFGYGVVVTVGNPTIEWNYFDKNRHSIAGTGEPDCSYEARYNLVGPNTVSHAFDMHGEETGNVTDGKQAGKTISIHHNTFQFSESYVYDVGQEAVTIRGVPSDKAVLENNWFYHTLPDGQTQPDDTNVDENGQPCRQYNIPQDDWTNVEFTNNHYGTDEPVSDIGHPRSDDGALTAEVGTVSQDADTWQHVTLNNEYSNPVVVMKPVSQKNGENPCHTRVKNVTSSGFEYKTEEWEYTPADHQPETISYLVVEQGSGSTDDGTVFETGTVTTDEALTEHTFESTFDTKPVVFTQTQTVNESDAVVTRNTHVGTGDFEVRLQEQAANPNAHSDEITAYIAIEPGRTTLSGTEVEVGHHENVTDDWTQLGFDGSYSSPAFVADMQTINDGDTATLRYKDLDANGVTVQVEEEQSGDDETDHHGETVGYFVTSKNGAL</sequence>